<dbReference type="STRING" id="437900.GCA_001940335_03865"/>
<evidence type="ECO:0000259" key="2">
    <source>
        <dbReference type="SMART" id="SM00822"/>
    </source>
</evidence>
<evidence type="ECO:0000256" key="1">
    <source>
        <dbReference type="ARBA" id="ARBA00006484"/>
    </source>
</evidence>
<gene>
    <name evidence="3" type="ORF">PMYSY11_2826</name>
</gene>
<dbReference type="PROSITE" id="PS00061">
    <property type="entry name" value="ADH_SHORT"/>
    <property type="match status" value="1"/>
</dbReference>
<dbReference type="AlphaFoldDB" id="A0A1I7CMC1"/>
<dbReference type="GO" id="GO:0006666">
    <property type="term" value="P:3-keto-sphinganine metabolic process"/>
    <property type="evidence" value="ECO:0007669"/>
    <property type="project" value="TreeGrafter"/>
</dbReference>
<protein>
    <recommendedName>
        <fullName evidence="2">Ketoreductase domain-containing protein</fullName>
    </recommendedName>
</protein>
<comment type="similarity">
    <text evidence="1">Belongs to the short-chain dehydrogenases/reductases (SDR) family.</text>
</comment>
<dbReference type="PANTHER" id="PTHR43550">
    <property type="entry name" value="3-KETODIHYDROSPHINGOSINE REDUCTASE"/>
    <property type="match status" value="1"/>
</dbReference>
<dbReference type="InterPro" id="IPR036291">
    <property type="entry name" value="NAD(P)-bd_dom_sf"/>
</dbReference>
<organism evidence="3">
    <name type="scientific">Pseudomonas marincola</name>
    <dbReference type="NCBI Taxonomy" id="437900"/>
    <lineage>
        <taxon>Bacteria</taxon>
        <taxon>Pseudomonadati</taxon>
        <taxon>Pseudomonadota</taxon>
        <taxon>Gammaproteobacteria</taxon>
        <taxon>Pseudomonadales</taxon>
        <taxon>Pseudomonadaceae</taxon>
        <taxon>Pseudomonas</taxon>
    </lineage>
</organism>
<dbReference type="GO" id="GO:0030148">
    <property type="term" value="P:sphingolipid biosynthetic process"/>
    <property type="evidence" value="ECO:0007669"/>
    <property type="project" value="TreeGrafter"/>
</dbReference>
<feature type="domain" description="Ketoreductase" evidence="2">
    <location>
        <begin position="10"/>
        <end position="215"/>
    </location>
</feature>
<name>A0A1I7CMC1_9PSED</name>
<dbReference type="GO" id="GO:0016020">
    <property type="term" value="C:membrane"/>
    <property type="evidence" value="ECO:0007669"/>
    <property type="project" value="GOC"/>
</dbReference>
<dbReference type="Gene3D" id="3.40.50.720">
    <property type="entry name" value="NAD(P)-binding Rossmann-like Domain"/>
    <property type="match status" value="1"/>
</dbReference>
<dbReference type="RefSeq" id="WP_090512862.1">
    <property type="nucleotide sequence ID" value="NZ_FPBC01000008.1"/>
</dbReference>
<accession>A0A1I7CMC1</accession>
<dbReference type="InterPro" id="IPR020904">
    <property type="entry name" value="Sc_DH/Rdtase_CS"/>
</dbReference>
<dbReference type="SUPFAM" id="SSF51735">
    <property type="entry name" value="NAD(P)-binding Rossmann-fold domains"/>
    <property type="match status" value="1"/>
</dbReference>
<reference evidence="3" key="1">
    <citation type="submission" date="2019-02" db="EMBL/GenBank/DDBJ databases">
        <authorList>
            <consortium name="Genoscope - CEA"/>
            <person name="William W."/>
        </authorList>
    </citation>
    <scope>NUCLEOTIDE SEQUENCE [LARGE SCALE GENOMIC DNA]</scope>
    <source>
        <strain evidence="3">YSy11</strain>
    </source>
</reference>
<dbReference type="PRINTS" id="PR00081">
    <property type="entry name" value="GDHRDH"/>
</dbReference>
<dbReference type="GO" id="GO:0047560">
    <property type="term" value="F:3-dehydrosphinganine reductase activity"/>
    <property type="evidence" value="ECO:0007669"/>
    <property type="project" value="TreeGrafter"/>
</dbReference>
<evidence type="ECO:0000313" key="3">
    <source>
        <dbReference type="EMBL" id="VEV97871.1"/>
    </source>
</evidence>
<sequence length="277" mass="29843">MRNWTFGTPKVAYISGGGSGIGLNIANVLLEEGCSVALFDLKFDDEVLRQLRKQCRASQKVEVYVVDITDPQAVDAAMDEAAQTLGAADLALNSAGILRTGVFTEMPYETFEQVVRINLLGSRNFAASALRHMHSGSHLVLVASLAGIVGTYTQAAYVASKHGVVGLAEVLRLEQKLKGIDVSVICPGEISTPLLTYEREHGSNVTKRLNEIAGVLTVDEAVSGIMKGLRSREFMITPGFRAKILRAVARKASGLFRRTIDINLAKAIAEDQALSLK</sequence>
<dbReference type="Pfam" id="PF00106">
    <property type="entry name" value="adh_short"/>
    <property type="match status" value="1"/>
</dbReference>
<dbReference type="EMBL" id="LR215729">
    <property type="protein sequence ID" value="VEV97871.1"/>
    <property type="molecule type" value="Genomic_DNA"/>
</dbReference>
<dbReference type="InterPro" id="IPR057326">
    <property type="entry name" value="KR_dom"/>
</dbReference>
<dbReference type="InterPro" id="IPR002347">
    <property type="entry name" value="SDR_fam"/>
</dbReference>
<dbReference type="SMART" id="SM00822">
    <property type="entry name" value="PKS_KR"/>
    <property type="match status" value="1"/>
</dbReference>
<proteinExistence type="inferred from homology"/>
<dbReference type="PANTHER" id="PTHR43550:SF3">
    <property type="entry name" value="3-KETODIHYDROSPHINGOSINE REDUCTASE"/>
    <property type="match status" value="1"/>
</dbReference>